<evidence type="ECO:0000313" key="3">
    <source>
        <dbReference type="EMBL" id="EOO03672.1"/>
    </source>
</evidence>
<feature type="region of interest" description="Disordered" evidence="1">
    <location>
        <begin position="59"/>
        <end position="86"/>
    </location>
</feature>
<dbReference type="AlphaFoldDB" id="R8BWF4"/>
<evidence type="ECO:0000256" key="2">
    <source>
        <dbReference type="SAM" id="Phobius"/>
    </source>
</evidence>
<feature type="region of interest" description="Disordered" evidence="1">
    <location>
        <begin position="345"/>
        <end position="369"/>
    </location>
</feature>
<protein>
    <submittedName>
        <fullName evidence="3">Uncharacterized protein</fullName>
    </submittedName>
</protein>
<dbReference type="Proteomes" id="UP000014074">
    <property type="component" value="Unassembled WGS sequence"/>
</dbReference>
<name>R8BWF4_PHAM7</name>
<gene>
    <name evidence="3" type="ORF">UCRPA7_803</name>
</gene>
<dbReference type="HOGENOM" id="CLU_025640_2_1_1"/>
<keyword evidence="4" id="KW-1185">Reference proteome</keyword>
<feature type="region of interest" description="Disordered" evidence="1">
    <location>
        <begin position="1"/>
        <end position="46"/>
    </location>
</feature>
<feature type="transmembrane region" description="Helical" evidence="2">
    <location>
        <begin position="241"/>
        <end position="263"/>
    </location>
</feature>
<proteinExistence type="predicted"/>
<feature type="compositionally biased region" description="Basic residues" evidence="1">
    <location>
        <begin position="482"/>
        <end position="491"/>
    </location>
</feature>
<feature type="compositionally biased region" description="Polar residues" evidence="1">
    <location>
        <begin position="348"/>
        <end position="363"/>
    </location>
</feature>
<feature type="region of interest" description="Disordered" evidence="1">
    <location>
        <begin position="97"/>
        <end position="116"/>
    </location>
</feature>
<dbReference type="PANTHER" id="PTHR42032:SF1">
    <property type="entry name" value="YALI0E30679P"/>
    <property type="match status" value="1"/>
</dbReference>
<evidence type="ECO:0000256" key="1">
    <source>
        <dbReference type="SAM" id="MobiDB-lite"/>
    </source>
</evidence>
<dbReference type="EMBL" id="KB932814">
    <property type="protein sequence ID" value="EOO03672.1"/>
    <property type="molecule type" value="Genomic_DNA"/>
</dbReference>
<keyword evidence="2" id="KW-1133">Transmembrane helix</keyword>
<feature type="compositionally biased region" description="Polar residues" evidence="1">
    <location>
        <begin position="106"/>
        <end position="116"/>
    </location>
</feature>
<sequence length="517" mass="57218">MADEKPSVAHVDNPSPAVSPAVSRAGGTAPSSSSALPATPPPGHAFRRAATIDETTQFRRRPLLSQLATETSFDSPRRRSSNFSDYSLGEARKSLRDSTDDILNPRGTNLDSQEGSTRATLPLAFALLPALGGVLFQNGSAIITDVMLLGLAAIFLRYTVMQPWQWYHAAQEVRVREEMMMDLAVDDDSEGEYSPRGPPVPLSGGTLDDVPEEGSPQVQDTKPAHTNPRRTRSLEAALNELYIHEVLALGSCFICPVIGAYLLHTIRAQLSRPSEGLVNNFNISIFLLAAELHPLSHAMKLIQARTLHLQRVVNANPYRQEEQDTTQLEEMTLRLQELESRVMPENSPFGQNAQNTQNGNSPPSKGKQEAAMIREVRNAIQPELDALNRAVRRYEKKATVLAFQTESRLAAIDTRLNDAISLAAAAAKNSNSQWNIAGWIMEWVVTLILLPFQSIIKLVALPFRTVSAVLFRKKPQQEHGGRGSRTRKPASHSRPGSDRDRERERDRDRVPSRLSKR</sequence>
<feature type="compositionally biased region" description="Low complexity" evidence="1">
    <location>
        <begin position="25"/>
        <end position="37"/>
    </location>
</feature>
<dbReference type="PANTHER" id="PTHR42032">
    <property type="entry name" value="YALI0E30679P"/>
    <property type="match status" value="1"/>
</dbReference>
<dbReference type="OrthoDB" id="5422510at2759"/>
<keyword evidence="2" id="KW-0812">Transmembrane</keyword>
<dbReference type="eggNOG" id="ENOG502RXR7">
    <property type="taxonomic scope" value="Eukaryota"/>
</dbReference>
<evidence type="ECO:0000313" key="4">
    <source>
        <dbReference type="Proteomes" id="UP000014074"/>
    </source>
</evidence>
<feature type="region of interest" description="Disordered" evidence="1">
    <location>
        <begin position="474"/>
        <end position="517"/>
    </location>
</feature>
<feature type="compositionally biased region" description="Basic and acidic residues" evidence="1">
    <location>
        <begin position="495"/>
        <end position="511"/>
    </location>
</feature>
<dbReference type="RefSeq" id="XP_007911588.1">
    <property type="nucleotide sequence ID" value="XM_007913397.1"/>
</dbReference>
<feature type="region of interest" description="Disordered" evidence="1">
    <location>
        <begin position="187"/>
        <end position="229"/>
    </location>
</feature>
<dbReference type="KEGG" id="tmn:UCRPA7_803"/>
<accession>R8BWF4</accession>
<dbReference type="GeneID" id="19328844"/>
<organism evidence="3 4">
    <name type="scientific">Phaeoacremonium minimum (strain UCR-PA7)</name>
    <name type="common">Esca disease fungus</name>
    <name type="synonym">Togninia minima</name>
    <dbReference type="NCBI Taxonomy" id="1286976"/>
    <lineage>
        <taxon>Eukaryota</taxon>
        <taxon>Fungi</taxon>
        <taxon>Dikarya</taxon>
        <taxon>Ascomycota</taxon>
        <taxon>Pezizomycotina</taxon>
        <taxon>Sordariomycetes</taxon>
        <taxon>Sordariomycetidae</taxon>
        <taxon>Togniniales</taxon>
        <taxon>Togniniaceae</taxon>
        <taxon>Phaeoacremonium</taxon>
    </lineage>
</organism>
<reference evidence="4" key="1">
    <citation type="journal article" date="2013" name="Genome Announc.">
        <title>Draft genome sequence of the ascomycete Phaeoacremonium aleophilum strain UCR-PA7, a causal agent of the esca disease complex in grapevines.</title>
        <authorList>
            <person name="Blanco-Ulate B."/>
            <person name="Rolshausen P."/>
            <person name="Cantu D."/>
        </authorList>
    </citation>
    <scope>NUCLEOTIDE SEQUENCE [LARGE SCALE GENOMIC DNA]</scope>
    <source>
        <strain evidence="4">UCR-PA7</strain>
    </source>
</reference>
<keyword evidence="2" id="KW-0472">Membrane</keyword>
<feature type="transmembrane region" description="Helical" evidence="2">
    <location>
        <begin position="142"/>
        <end position="160"/>
    </location>
</feature>